<protein>
    <submittedName>
        <fullName evidence="1">Uncharacterized protein</fullName>
    </submittedName>
</protein>
<name>A0A1B0ZLK0_9RHOB</name>
<organism evidence="1 2">
    <name type="scientific">Phaeobacter gallaeciensis</name>
    <dbReference type="NCBI Taxonomy" id="60890"/>
    <lineage>
        <taxon>Bacteria</taxon>
        <taxon>Pseudomonadati</taxon>
        <taxon>Pseudomonadota</taxon>
        <taxon>Alphaproteobacteria</taxon>
        <taxon>Rhodobacterales</taxon>
        <taxon>Roseobacteraceae</taxon>
        <taxon>Phaeobacter</taxon>
    </lineage>
</organism>
<evidence type="ECO:0000313" key="2">
    <source>
        <dbReference type="Proteomes" id="UP000092565"/>
    </source>
</evidence>
<dbReference type="AlphaFoldDB" id="A0A1B0ZLK0"/>
<dbReference type="EMBL" id="CP015124">
    <property type="protein sequence ID" value="ANP35028.1"/>
    <property type="molecule type" value="Genomic_DNA"/>
</dbReference>
<evidence type="ECO:0000313" key="1">
    <source>
        <dbReference type="EMBL" id="ANP35028.1"/>
    </source>
</evidence>
<reference evidence="1 2" key="1">
    <citation type="submission" date="2016-04" db="EMBL/GenBank/DDBJ databases">
        <authorList>
            <person name="Evans L.H."/>
            <person name="Alamgir A."/>
            <person name="Owens N."/>
            <person name="Weber N.D."/>
            <person name="Virtaneva K."/>
            <person name="Barbian K."/>
            <person name="Babar A."/>
            <person name="Rosenke K."/>
        </authorList>
    </citation>
    <scope>NUCLEOTIDE SEQUENCE [LARGE SCALE GENOMIC DNA]</scope>
    <source>
        <strain evidence="1 2">JL2886</strain>
    </source>
</reference>
<proteinExistence type="predicted"/>
<accession>A0A1B0ZLK0</accession>
<sequence>MPRNFAANMSVFNLIGRYPSAPRRGKGVDTRSMTRLW</sequence>
<keyword evidence="2" id="KW-1185">Reference proteome</keyword>
<dbReference type="Proteomes" id="UP000092565">
    <property type="component" value="Chromosome"/>
</dbReference>
<gene>
    <name evidence="1" type="ORF">JL2886_00092</name>
</gene>